<evidence type="ECO:0000313" key="1">
    <source>
        <dbReference type="EMBL" id="GAA3516220.1"/>
    </source>
</evidence>
<dbReference type="Proteomes" id="UP001500459">
    <property type="component" value="Unassembled WGS sequence"/>
</dbReference>
<proteinExistence type="predicted"/>
<comment type="caution">
    <text evidence="1">The sequence shown here is derived from an EMBL/GenBank/DDBJ whole genome shotgun (WGS) entry which is preliminary data.</text>
</comment>
<organism evidence="1 2">
    <name type="scientific">Aquimarina addita</name>
    <dbReference type="NCBI Taxonomy" id="870485"/>
    <lineage>
        <taxon>Bacteria</taxon>
        <taxon>Pseudomonadati</taxon>
        <taxon>Bacteroidota</taxon>
        <taxon>Flavobacteriia</taxon>
        <taxon>Flavobacteriales</taxon>
        <taxon>Flavobacteriaceae</taxon>
        <taxon>Aquimarina</taxon>
    </lineage>
</organism>
<evidence type="ECO:0000313" key="2">
    <source>
        <dbReference type="Proteomes" id="UP001500459"/>
    </source>
</evidence>
<protein>
    <submittedName>
        <fullName evidence="1">Uncharacterized protein</fullName>
    </submittedName>
</protein>
<dbReference type="EMBL" id="BAABCW010000016">
    <property type="protein sequence ID" value="GAA3516220.1"/>
    <property type="molecule type" value="Genomic_DNA"/>
</dbReference>
<dbReference type="RefSeq" id="WP_344929274.1">
    <property type="nucleotide sequence ID" value="NZ_BAABCW010000016.1"/>
</dbReference>
<gene>
    <name evidence="1" type="ORF">GCM10022393_32770</name>
</gene>
<sequence>MGILITLLTFISFTALAQKVKKDWLSASFPTPLKDTLFYNEAVDKMIKITRYKELLDINLIQCLFSLNYIKVQLEYDMILPMLRTG</sequence>
<name>A0ABP6UP52_9FLAO</name>
<reference evidence="2" key="1">
    <citation type="journal article" date="2019" name="Int. J. Syst. Evol. Microbiol.">
        <title>The Global Catalogue of Microorganisms (GCM) 10K type strain sequencing project: providing services to taxonomists for standard genome sequencing and annotation.</title>
        <authorList>
            <consortium name="The Broad Institute Genomics Platform"/>
            <consortium name="The Broad Institute Genome Sequencing Center for Infectious Disease"/>
            <person name="Wu L."/>
            <person name="Ma J."/>
        </authorList>
    </citation>
    <scope>NUCLEOTIDE SEQUENCE [LARGE SCALE GENOMIC DNA]</scope>
    <source>
        <strain evidence="2">JCM 17106</strain>
    </source>
</reference>
<accession>A0ABP6UP52</accession>
<keyword evidence="2" id="KW-1185">Reference proteome</keyword>